<protein>
    <submittedName>
        <fullName evidence="1">GTPase</fullName>
    </submittedName>
</protein>
<dbReference type="Gene3D" id="3.40.50.300">
    <property type="entry name" value="P-loop containing nucleotide triphosphate hydrolases"/>
    <property type="match status" value="1"/>
</dbReference>
<evidence type="ECO:0000313" key="2">
    <source>
        <dbReference type="Proteomes" id="UP000018211"/>
    </source>
</evidence>
<comment type="caution">
    <text evidence="1">The sequence shown here is derived from an EMBL/GenBank/DDBJ whole genome shotgun (WGS) entry which is preliminary data.</text>
</comment>
<accession>A0AAV2VLC8</accession>
<name>A0AAV2VLC8_9VIBR</name>
<proteinExistence type="predicted"/>
<organism evidence="1 2">
    <name type="scientific">Vibrio nigripulchritudo SOn1</name>
    <dbReference type="NCBI Taxonomy" id="1238450"/>
    <lineage>
        <taxon>Bacteria</taxon>
        <taxon>Pseudomonadati</taxon>
        <taxon>Pseudomonadota</taxon>
        <taxon>Gammaproteobacteria</taxon>
        <taxon>Vibrionales</taxon>
        <taxon>Vibrionaceae</taxon>
        <taxon>Vibrio</taxon>
    </lineage>
</organism>
<dbReference type="SUPFAM" id="SSF52540">
    <property type="entry name" value="P-loop containing nucleoside triphosphate hydrolases"/>
    <property type="match status" value="1"/>
</dbReference>
<dbReference type="RefSeq" id="WP_022610835.1">
    <property type="nucleotide sequence ID" value="NZ_LK391965.1"/>
</dbReference>
<evidence type="ECO:0000313" key="1">
    <source>
        <dbReference type="EMBL" id="CCO45301.1"/>
    </source>
</evidence>
<dbReference type="AlphaFoldDB" id="A0AAV2VLC8"/>
<reference evidence="1 2" key="1">
    <citation type="journal article" date="2013" name="ISME J.">
        <title>Comparative genomics of pathogenic lineages of Vibrio nigripulchritudo identifies virulence-associated traits.</title>
        <authorList>
            <person name="Goudenege D."/>
            <person name="Labreuche Y."/>
            <person name="Krin E."/>
            <person name="Ansquer D."/>
            <person name="Mangenot S."/>
            <person name="Calteau A."/>
            <person name="Medigue C."/>
            <person name="Mazel D."/>
            <person name="Polz M.F."/>
            <person name="Le Roux F."/>
        </authorList>
    </citation>
    <scope>NUCLEOTIDE SEQUENCE [LARGE SCALE GENOMIC DNA]</scope>
    <source>
        <strain evidence="1 2">SOn1</strain>
    </source>
</reference>
<gene>
    <name evidence="1" type="ORF">VIBNISOn1_1430070</name>
</gene>
<dbReference type="InterPro" id="IPR027417">
    <property type="entry name" value="P-loop_NTPase"/>
</dbReference>
<sequence length="352" mass="37946">MISLNQSQRILAAKRSFVTRRVPEELMQTLVTGIQTPKAGDLVLAKVTLLGHHKRSERVDGRRASLFEGDEVLLAYGNRYAPDQFEAVVPDSLQACHMVAAGGIAGTALSWHDKIDFPTEIRPIGLVGTAEGKVINLADFKVEPQITNHKVPNVVVVGTSMNAGKTTSAAHIIHGLSKAGYQVGAMKVTGTGAGGDLWLMQDAGAHSAIDFTDAGYPTSFKVELNELNQIVDTLSAELIDRGCNAIVVEIADGVYQRETRALLQNPDFKANYRNIVFTARESLGATSGAQWLTDQGYYVPAISGMICASPLAHREAAKQIDVPVYNLEQLVEPQIAQSLLNMPAQSEEKLTA</sequence>
<dbReference type="EMBL" id="CAOF01000050">
    <property type="protein sequence ID" value="CCO45301.1"/>
    <property type="molecule type" value="Genomic_DNA"/>
</dbReference>
<dbReference type="Proteomes" id="UP000018211">
    <property type="component" value="Unassembled WGS sequence"/>
</dbReference>